<proteinExistence type="predicted"/>
<name>A0A4C1SQD3_EUMVA</name>
<reference evidence="2 3" key="1">
    <citation type="journal article" date="2019" name="Commun. Biol.">
        <title>The bagworm genome reveals a unique fibroin gene that provides high tensile strength.</title>
        <authorList>
            <person name="Kono N."/>
            <person name="Nakamura H."/>
            <person name="Ohtoshi R."/>
            <person name="Tomita M."/>
            <person name="Numata K."/>
            <person name="Arakawa K."/>
        </authorList>
    </citation>
    <scope>NUCLEOTIDE SEQUENCE [LARGE SCALE GENOMIC DNA]</scope>
</reference>
<evidence type="ECO:0000256" key="1">
    <source>
        <dbReference type="SAM" id="MobiDB-lite"/>
    </source>
</evidence>
<comment type="caution">
    <text evidence="2">The sequence shown here is derived from an EMBL/GenBank/DDBJ whole genome shotgun (WGS) entry which is preliminary data.</text>
</comment>
<feature type="compositionally biased region" description="Basic residues" evidence="1">
    <location>
        <begin position="22"/>
        <end position="31"/>
    </location>
</feature>
<dbReference type="EMBL" id="BGZK01000010">
    <property type="protein sequence ID" value="GBP03527.1"/>
    <property type="molecule type" value="Genomic_DNA"/>
</dbReference>
<evidence type="ECO:0000313" key="2">
    <source>
        <dbReference type="EMBL" id="GBP03527.1"/>
    </source>
</evidence>
<organism evidence="2 3">
    <name type="scientific">Eumeta variegata</name>
    <name type="common">Bagworm moth</name>
    <name type="synonym">Eumeta japonica</name>
    <dbReference type="NCBI Taxonomy" id="151549"/>
    <lineage>
        <taxon>Eukaryota</taxon>
        <taxon>Metazoa</taxon>
        <taxon>Ecdysozoa</taxon>
        <taxon>Arthropoda</taxon>
        <taxon>Hexapoda</taxon>
        <taxon>Insecta</taxon>
        <taxon>Pterygota</taxon>
        <taxon>Neoptera</taxon>
        <taxon>Endopterygota</taxon>
        <taxon>Lepidoptera</taxon>
        <taxon>Glossata</taxon>
        <taxon>Ditrysia</taxon>
        <taxon>Tineoidea</taxon>
        <taxon>Psychidae</taxon>
        <taxon>Oiketicinae</taxon>
        <taxon>Eumeta</taxon>
    </lineage>
</organism>
<protein>
    <submittedName>
        <fullName evidence="2">Uncharacterized protein</fullName>
    </submittedName>
</protein>
<dbReference type="OrthoDB" id="410104at2759"/>
<gene>
    <name evidence="2" type="ORF">EVAR_101857_1</name>
</gene>
<evidence type="ECO:0000313" key="3">
    <source>
        <dbReference type="Proteomes" id="UP000299102"/>
    </source>
</evidence>
<sequence>MRRHEEKIEEYTDYILYQKGKTPGRKEKRVHNTASQKRKQQDIAEISKKIRESIRKDRKTKRLKTLEFQIQRTGGTKKALKELREADNQWITKLKRKEKPITNRRNINELATHFFIQLYASQEKNTLKYIENTHNLITLETKTDPVPEILLCEVKKAIKSQELDKSPGPDNITDELLKGTMTELTPILANKYITTF</sequence>
<accession>A0A4C1SQD3</accession>
<dbReference type="Proteomes" id="UP000299102">
    <property type="component" value="Unassembled WGS sequence"/>
</dbReference>
<keyword evidence="3" id="KW-1185">Reference proteome</keyword>
<feature type="region of interest" description="Disordered" evidence="1">
    <location>
        <begin position="20"/>
        <end position="46"/>
    </location>
</feature>
<dbReference type="AlphaFoldDB" id="A0A4C1SQD3"/>